<name>A0A0S4TVX4_RALSL</name>
<reference evidence="1" key="1">
    <citation type="submission" date="2015-10" db="EMBL/GenBank/DDBJ databases">
        <authorList>
            <person name="Gilbert D.G."/>
        </authorList>
    </citation>
    <scope>NUCLEOTIDE SEQUENCE</scope>
    <source>
        <strain evidence="1">Phyl III-seqv23</strain>
    </source>
</reference>
<protein>
    <submittedName>
        <fullName evidence="1">Uncharacterized protein</fullName>
    </submittedName>
</protein>
<dbReference type="AlphaFoldDB" id="A0A0S4TVX4"/>
<dbReference type="EMBL" id="LN899819">
    <property type="protein sequence ID" value="CUV13827.1"/>
    <property type="molecule type" value="Genomic_DNA"/>
</dbReference>
<organism evidence="1">
    <name type="scientific">Ralstonia solanacearum</name>
    <name type="common">Pseudomonas solanacearum</name>
    <dbReference type="NCBI Taxonomy" id="305"/>
    <lineage>
        <taxon>Bacteria</taxon>
        <taxon>Pseudomonadati</taxon>
        <taxon>Pseudomonadota</taxon>
        <taxon>Betaproteobacteria</taxon>
        <taxon>Burkholderiales</taxon>
        <taxon>Burkholderiaceae</taxon>
        <taxon>Ralstonia</taxon>
        <taxon>Ralstonia solanacearum species complex</taxon>
    </lineage>
</organism>
<accession>A0A0S4TVX4</accession>
<sequence length="54" mass="5483">MKPFLVRVATGGRLLSVATIAASSFDAIVLVLGALEAQGMHACSGTARPIGRTV</sequence>
<evidence type="ECO:0000313" key="1">
    <source>
        <dbReference type="EMBL" id="CUV13827.1"/>
    </source>
</evidence>
<gene>
    <name evidence="1" type="ORF">RUN39_v1_640025</name>
</gene>
<proteinExistence type="predicted"/>